<dbReference type="KEGG" id="lch:Lcho_2948"/>
<reference evidence="2 3" key="1">
    <citation type="submission" date="2008-03" db="EMBL/GenBank/DDBJ databases">
        <title>Complete sequence of Leptothrix cholodnii SP-6.</title>
        <authorList>
            <consortium name="US DOE Joint Genome Institute"/>
            <person name="Copeland A."/>
            <person name="Lucas S."/>
            <person name="Lapidus A."/>
            <person name="Glavina del Rio T."/>
            <person name="Dalin E."/>
            <person name="Tice H."/>
            <person name="Bruce D."/>
            <person name="Goodwin L."/>
            <person name="Pitluck S."/>
            <person name="Chertkov O."/>
            <person name="Brettin T."/>
            <person name="Detter J.C."/>
            <person name="Han C."/>
            <person name="Kuske C.R."/>
            <person name="Schmutz J."/>
            <person name="Larimer F."/>
            <person name="Land M."/>
            <person name="Hauser L."/>
            <person name="Kyrpides N."/>
            <person name="Lykidis A."/>
            <person name="Emerson D."/>
            <person name="Richardson P."/>
        </authorList>
    </citation>
    <scope>NUCLEOTIDE SEQUENCE [LARGE SCALE GENOMIC DNA]</scope>
    <source>
        <strain evidence="3">ATCC 51168 / LMG 8142 / SP-6</strain>
    </source>
</reference>
<dbReference type="HOGENOM" id="CLU_3329566_0_0_4"/>
<keyword evidence="3" id="KW-1185">Reference proteome</keyword>
<feature type="compositionally biased region" description="Pro residues" evidence="1">
    <location>
        <begin position="25"/>
        <end position="38"/>
    </location>
</feature>
<dbReference type="STRING" id="395495.Lcho_2948"/>
<organism evidence="2 3">
    <name type="scientific">Leptothrix cholodnii (strain ATCC 51168 / LMG 8142 / SP-6)</name>
    <name type="common">Leptothrix discophora (strain SP-6)</name>
    <dbReference type="NCBI Taxonomy" id="395495"/>
    <lineage>
        <taxon>Bacteria</taxon>
        <taxon>Pseudomonadati</taxon>
        <taxon>Pseudomonadota</taxon>
        <taxon>Betaproteobacteria</taxon>
        <taxon>Burkholderiales</taxon>
        <taxon>Sphaerotilaceae</taxon>
        <taxon>Leptothrix</taxon>
    </lineage>
</organism>
<evidence type="ECO:0000256" key="1">
    <source>
        <dbReference type="SAM" id="MobiDB-lite"/>
    </source>
</evidence>
<evidence type="ECO:0000313" key="2">
    <source>
        <dbReference type="EMBL" id="ACB35213.1"/>
    </source>
</evidence>
<dbReference type="EMBL" id="CP001013">
    <property type="protein sequence ID" value="ACB35213.1"/>
    <property type="molecule type" value="Genomic_DNA"/>
</dbReference>
<evidence type="ECO:0000313" key="3">
    <source>
        <dbReference type="Proteomes" id="UP000001693"/>
    </source>
</evidence>
<protein>
    <submittedName>
        <fullName evidence="2">Uncharacterized protein</fullName>
    </submittedName>
</protein>
<sequence>MLASPQRVSTGTSPPATATRTMPIDLPPTPPALPGAAR</sequence>
<proteinExistence type="predicted"/>
<gene>
    <name evidence="2" type="ordered locus">Lcho_2948</name>
</gene>
<feature type="compositionally biased region" description="Polar residues" evidence="1">
    <location>
        <begin position="1"/>
        <end position="20"/>
    </location>
</feature>
<accession>B1XYG8</accession>
<feature type="region of interest" description="Disordered" evidence="1">
    <location>
        <begin position="1"/>
        <end position="38"/>
    </location>
</feature>
<name>B1XYG8_LEPCP</name>
<dbReference type="Proteomes" id="UP000001693">
    <property type="component" value="Chromosome"/>
</dbReference>
<dbReference type="AlphaFoldDB" id="B1XYG8"/>